<keyword evidence="2" id="KW-1185">Reference proteome</keyword>
<dbReference type="SUPFAM" id="SSF53254">
    <property type="entry name" value="Phosphoglycerate mutase-like"/>
    <property type="match status" value="1"/>
</dbReference>
<dbReference type="PANTHER" id="PTHR47623:SF1">
    <property type="entry name" value="OS09G0287300 PROTEIN"/>
    <property type="match status" value="1"/>
</dbReference>
<reference evidence="1 2" key="1">
    <citation type="submission" date="2019-02" db="EMBL/GenBank/DDBJ databases">
        <title>Deep-cultivation of Planctomycetes and their phenomic and genomic characterization uncovers novel biology.</title>
        <authorList>
            <person name="Wiegand S."/>
            <person name="Jogler M."/>
            <person name="Boedeker C."/>
            <person name="Pinto D."/>
            <person name="Vollmers J."/>
            <person name="Rivas-Marin E."/>
            <person name="Kohn T."/>
            <person name="Peeters S.H."/>
            <person name="Heuer A."/>
            <person name="Rast P."/>
            <person name="Oberbeckmann S."/>
            <person name="Bunk B."/>
            <person name="Jeske O."/>
            <person name="Meyerdierks A."/>
            <person name="Storesund J.E."/>
            <person name="Kallscheuer N."/>
            <person name="Luecker S."/>
            <person name="Lage O.M."/>
            <person name="Pohl T."/>
            <person name="Merkel B.J."/>
            <person name="Hornburger P."/>
            <person name="Mueller R.-W."/>
            <person name="Bruemmer F."/>
            <person name="Labrenz M."/>
            <person name="Spormann A.M."/>
            <person name="Op Den Camp H."/>
            <person name="Overmann J."/>
            <person name="Amann R."/>
            <person name="Jetten M.S.M."/>
            <person name="Mascher T."/>
            <person name="Medema M.H."/>
            <person name="Devos D.P."/>
            <person name="Kaster A.-K."/>
            <person name="Ovreas L."/>
            <person name="Rohde M."/>
            <person name="Galperin M.Y."/>
            <person name="Jogler C."/>
        </authorList>
    </citation>
    <scope>NUCLEOTIDE SEQUENCE [LARGE SCALE GENOMIC DNA]</scope>
    <source>
        <strain evidence="1 2">Pla22</strain>
    </source>
</reference>
<accession>A0A5C5WW76</accession>
<dbReference type="RefSeq" id="WP_146514451.1">
    <property type="nucleotide sequence ID" value="NZ_SJPI01000001.1"/>
</dbReference>
<dbReference type="CDD" id="cd07067">
    <property type="entry name" value="HP_PGM_like"/>
    <property type="match status" value="1"/>
</dbReference>
<dbReference type="InterPro" id="IPR029033">
    <property type="entry name" value="His_PPase_superfam"/>
</dbReference>
<organism evidence="1 2">
    <name type="scientific">Rubripirellula amarantea</name>
    <dbReference type="NCBI Taxonomy" id="2527999"/>
    <lineage>
        <taxon>Bacteria</taxon>
        <taxon>Pseudomonadati</taxon>
        <taxon>Planctomycetota</taxon>
        <taxon>Planctomycetia</taxon>
        <taxon>Pirellulales</taxon>
        <taxon>Pirellulaceae</taxon>
        <taxon>Rubripirellula</taxon>
    </lineage>
</organism>
<gene>
    <name evidence="1" type="ORF">Pla22_20480</name>
</gene>
<proteinExistence type="predicted"/>
<sequence length="172" mass="19077">MSTRQILLMRHAKSDWGDRSLSDHERPLNLRGLHDAPRMAHWLATNDLIPDLILCSTAVRARETVDLMMKCWSGSTKLVHLSDLYLAVPETIIEIIAQNGDGACRVMVMAHNPGISAAVGAMTQHFHQMPTAAVAVIDVQCEAWRDLKADGKSVLMLEMRPKALPADDDESR</sequence>
<protein>
    <submittedName>
        <fullName evidence="1">Phosphohistidine phosphatase</fullName>
    </submittedName>
</protein>
<dbReference type="PANTHER" id="PTHR47623">
    <property type="entry name" value="OS09G0287300 PROTEIN"/>
    <property type="match status" value="1"/>
</dbReference>
<dbReference type="Pfam" id="PF00300">
    <property type="entry name" value="His_Phos_1"/>
    <property type="match status" value="1"/>
</dbReference>
<dbReference type="OrthoDB" id="9781415at2"/>
<dbReference type="EMBL" id="SJPI01000001">
    <property type="protein sequence ID" value="TWT54401.1"/>
    <property type="molecule type" value="Genomic_DNA"/>
</dbReference>
<comment type="caution">
    <text evidence="1">The sequence shown here is derived from an EMBL/GenBank/DDBJ whole genome shotgun (WGS) entry which is preliminary data.</text>
</comment>
<dbReference type="AlphaFoldDB" id="A0A5C5WW76"/>
<name>A0A5C5WW76_9BACT</name>
<dbReference type="Proteomes" id="UP000316598">
    <property type="component" value="Unassembled WGS sequence"/>
</dbReference>
<evidence type="ECO:0000313" key="1">
    <source>
        <dbReference type="EMBL" id="TWT54401.1"/>
    </source>
</evidence>
<evidence type="ECO:0000313" key="2">
    <source>
        <dbReference type="Proteomes" id="UP000316598"/>
    </source>
</evidence>
<dbReference type="Gene3D" id="3.40.50.1240">
    <property type="entry name" value="Phosphoglycerate mutase-like"/>
    <property type="match status" value="1"/>
</dbReference>
<dbReference type="InterPro" id="IPR013078">
    <property type="entry name" value="His_Pase_superF_clade-1"/>
</dbReference>